<keyword evidence="8" id="KW-0282">Flagellum</keyword>
<keyword evidence="3 4" id="KW-0975">Bacterial flagellum</keyword>
<evidence type="ECO:0000256" key="3">
    <source>
        <dbReference type="ARBA" id="ARBA00023143"/>
    </source>
</evidence>
<dbReference type="Pfam" id="PF00700">
    <property type="entry name" value="Flagellin_C"/>
    <property type="match status" value="1"/>
</dbReference>
<dbReference type="AlphaFoldDB" id="A0A1G9V2N7"/>
<dbReference type="InterPro" id="IPR046358">
    <property type="entry name" value="Flagellin_C"/>
</dbReference>
<dbReference type="InterPro" id="IPR001492">
    <property type="entry name" value="Flagellin"/>
</dbReference>
<dbReference type="GO" id="GO:0009288">
    <property type="term" value="C:bacterial-type flagellum"/>
    <property type="evidence" value="ECO:0007669"/>
    <property type="project" value="UniProtKB-SubCell"/>
</dbReference>
<dbReference type="InterPro" id="IPR042187">
    <property type="entry name" value="Flagellin_C_sub2"/>
</dbReference>
<comment type="similarity">
    <text evidence="1 4">Belongs to the bacterial flagellin family.</text>
</comment>
<dbReference type="PANTHER" id="PTHR42792:SF2">
    <property type="entry name" value="FLAGELLIN"/>
    <property type="match status" value="1"/>
</dbReference>
<dbReference type="PANTHER" id="PTHR42792">
    <property type="entry name" value="FLAGELLIN"/>
    <property type="match status" value="1"/>
</dbReference>
<dbReference type="Gene3D" id="3.30.70.2120">
    <property type="match status" value="1"/>
</dbReference>
<name>A0A1G9V2N7_9FIRM</name>
<feature type="domain" description="Flagellin N-terminal" evidence="6">
    <location>
        <begin position="3"/>
        <end position="139"/>
    </location>
</feature>
<evidence type="ECO:0000256" key="5">
    <source>
        <dbReference type="SAM" id="Coils"/>
    </source>
</evidence>
<proteinExistence type="inferred from homology"/>
<accession>A0A1G9V2N7</accession>
<dbReference type="PRINTS" id="PR00207">
    <property type="entry name" value="FLAGELLIN"/>
</dbReference>
<dbReference type="RefSeq" id="WP_092637748.1">
    <property type="nucleotide sequence ID" value="NZ_FNID01000003.1"/>
</dbReference>
<feature type="coiled-coil region" evidence="5">
    <location>
        <begin position="354"/>
        <end position="388"/>
    </location>
</feature>
<evidence type="ECO:0000313" key="8">
    <source>
        <dbReference type="EMBL" id="SDM66541.1"/>
    </source>
</evidence>
<dbReference type="Proteomes" id="UP000199182">
    <property type="component" value="Unassembled WGS sequence"/>
</dbReference>
<evidence type="ECO:0000256" key="4">
    <source>
        <dbReference type="RuleBase" id="RU362073"/>
    </source>
</evidence>
<keyword evidence="8" id="KW-0969">Cilium</keyword>
<dbReference type="Pfam" id="PF00669">
    <property type="entry name" value="Flagellin_N"/>
    <property type="match status" value="1"/>
</dbReference>
<dbReference type="GO" id="GO:0005576">
    <property type="term" value="C:extracellular region"/>
    <property type="evidence" value="ECO:0007669"/>
    <property type="project" value="UniProtKB-SubCell"/>
</dbReference>
<keyword evidence="4" id="KW-0964">Secreted</keyword>
<keyword evidence="8" id="KW-0966">Cell projection</keyword>
<evidence type="ECO:0000256" key="2">
    <source>
        <dbReference type="ARBA" id="ARBA00020110"/>
    </source>
</evidence>
<protein>
    <recommendedName>
        <fullName evidence="2 4">Flagellin</fullName>
    </recommendedName>
</protein>
<comment type="function">
    <text evidence="4">Flagellin is the subunit protein which polymerizes to form the filaments of bacterial flagella.</text>
</comment>
<organism evidence="8 9">
    <name type="scientific">Acetanaerobacterium elongatum</name>
    <dbReference type="NCBI Taxonomy" id="258515"/>
    <lineage>
        <taxon>Bacteria</taxon>
        <taxon>Bacillati</taxon>
        <taxon>Bacillota</taxon>
        <taxon>Clostridia</taxon>
        <taxon>Eubacteriales</taxon>
        <taxon>Oscillospiraceae</taxon>
        <taxon>Acetanaerobacterium</taxon>
    </lineage>
</organism>
<dbReference type="GO" id="GO:0005198">
    <property type="term" value="F:structural molecule activity"/>
    <property type="evidence" value="ECO:0007669"/>
    <property type="project" value="UniProtKB-UniRule"/>
</dbReference>
<dbReference type="InterPro" id="IPR001029">
    <property type="entry name" value="Flagellin_N"/>
</dbReference>
<evidence type="ECO:0000256" key="1">
    <source>
        <dbReference type="ARBA" id="ARBA00005709"/>
    </source>
</evidence>
<dbReference type="STRING" id="258515.SAMN05192585_10338"/>
<dbReference type="EMBL" id="FNID01000003">
    <property type="protein sequence ID" value="SDM66541.1"/>
    <property type="molecule type" value="Genomic_DNA"/>
</dbReference>
<dbReference type="SUPFAM" id="SSF64518">
    <property type="entry name" value="Phase 1 flagellin"/>
    <property type="match status" value="1"/>
</dbReference>
<gene>
    <name evidence="8" type="ORF">SAMN05192585_10338</name>
</gene>
<sequence>MRIGNNISAMNTLNRLTVNNSSLSKSLEKLSSGSAINRAADDAAGLAISEKMRAQIAGLEQASKNAQDGISLVQTAEGALDQTHTALRRMETLAMKATNGTITSEDRAKIQAEVDARTSEIDRVADTSNFNGIKLFDGTLGAGKASLNTAGAAVWGKGHVTEANAASVVKVEGVSLNKAGSFTFQGSTDGKTFHTLAAGDTHVRVSFTDSTTGEVSTTDLKLEDIVSGALGAAGTEETYDFSSVGLGKITVQASATATASMAAVANGDDTLVTGSSLITLLGDAANLTVTATAAAAGDGLTLQIGPTADSADQITVSINKMDSASLLGSTKLDMSTPDAANAAMTKISAAIEKVSEQRANLGAVQNRLEQTIENLSTTAENMSAAESRIRDVDMAKQMTEFTKFSILSQASQAMLAQANSLPQGVLQLLK</sequence>
<comment type="subcellular location">
    <subcellularLocation>
        <location evidence="4">Secreted</location>
    </subcellularLocation>
    <subcellularLocation>
        <location evidence="4">Bacterial flagellum</location>
    </subcellularLocation>
</comment>
<keyword evidence="9" id="KW-1185">Reference proteome</keyword>
<keyword evidence="5" id="KW-0175">Coiled coil</keyword>
<evidence type="ECO:0000259" key="6">
    <source>
        <dbReference type="Pfam" id="PF00669"/>
    </source>
</evidence>
<dbReference type="Gene3D" id="6.10.10.10">
    <property type="entry name" value="Flagellar export chaperone, C-terminal domain"/>
    <property type="match status" value="1"/>
</dbReference>
<feature type="domain" description="Flagellin C-terminal" evidence="7">
    <location>
        <begin position="344"/>
        <end position="429"/>
    </location>
</feature>
<evidence type="ECO:0000313" key="9">
    <source>
        <dbReference type="Proteomes" id="UP000199182"/>
    </source>
</evidence>
<dbReference type="Gene3D" id="1.20.1330.10">
    <property type="entry name" value="f41 fragment of flagellin, N-terminal domain"/>
    <property type="match status" value="1"/>
</dbReference>
<reference evidence="8 9" key="1">
    <citation type="submission" date="2016-10" db="EMBL/GenBank/DDBJ databases">
        <authorList>
            <person name="de Groot N.N."/>
        </authorList>
    </citation>
    <scope>NUCLEOTIDE SEQUENCE [LARGE SCALE GENOMIC DNA]</scope>
    <source>
        <strain evidence="8 9">CGMCC 1.5012</strain>
    </source>
</reference>
<evidence type="ECO:0000259" key="7">
    <source>
        <dbReference type="Pfam" id="PF00700"/>
    </source>
</evidence>
<dbReference type="OrthoDB" id="9796789at2"/>